<dbReference type="Proteomes" id="UP000075604">
    <property type="component" value="Unassembled WGS sequence"/>
</dbReference>
<dbReference type="SUPFAM" id="SSF48452">
    <property type="entry name" value="TPR-like"/>
    <property type="match status" value="1"/>
</dbReference>
<dbReference type="AlphaFoldDB" id="A0A150P0Z9"/>
<accession>A0A150P0Z9</accession>
<dbReference type="EMBL" id="JELX01004374">
    <property type="protein sequence ID" value="KYF48548.1"/>
    <property type="molecule type" value="Genomic_DNA"/>
</dbReference>
<evidence type="ECO:0008006" key="4">
    <source>
        <dbReference type="Google" id="ProtNLM"/>
    </source>
</evidence>
<organism evidence="2 3">
    <name type="scientific">Sorangium cellulosum</name>
    <name type="common">Polyangium cellulosum</name>
    <dbReference type="NCBI Taxonomy" id="56"/>
    <lineage>
        <taxon>Bacteria</taxon>
        <taxon>Pseudomonadati</taxon>
        <taxon>Myxococcota</taxon>
        <taxon>Polyangia</taxon>
        <taxon>Polyangiales</taxon>
        <taxon>Polyangiaceae</taxon>
        <taxon>Sorangium</taxon>
    </lineage>
</organism>
<sequence length="517" mass="55047">MDPITRASKAFLAEAEAFWRSGRGPLLPVVASPSERVEVAKTLRIQELAPENRRPLFLHEEPFLDPRAYFEGLARAISESYELIRRGAEEEGVWLPIFAPDGRRAGEQAVLPLERAVLALERAATLLGERLDGVLLALLPGRVECGSGWRDSIAALQRTRFSKRVRIAVWSPPGGPLSGVLGEDGARFHVDADELVDFLKHLGAASSAGPAIQGPPLPTEEQQRALEAAAGRRLPSVGAAARLRAFLLGAGQKTASRDPLGAAEDYRRARELCRAEGLALEESMVLIALGGACLAANAVDLAIEGYRKAAELAEGREAWPVVCQAWLGAGGAYLTAKRYAPAAVAYRASASAATRGRIPLLQIEALRMAGTCSLLDGRREDAVAAWQEAVDAGAALDAPIRCASTFPQVASALVELLQRVGLRLQAAHVRSLLDAAGQPSADLHRVSAESDRSAAQGGRDVREPPPRAEPPPEREEGAALQDFEDLEPLETRTAPISRVPSGPVLPFRSTKQGPGAG</sequence>
<proteinExistence type="predicted"/>
<name>A0A150P0Z9_SORCE</name>
<feature type="compositionally biased region" description="Basic and acidic residues" evidence="1">
    <location>
        <begin position="459"/>
        <end position="477"/>
    </location>
</feature>
<feature type="compositionally biased region" description="Basic and acidic residues" evidence="1">
    <location>
        <begin position="442"/>
        <end position="452"/>
    </location>
</feature>
<dbReference type="InterPro" id="IPR011990">
    <property type="entry name" value="TPR-like_helical_dom_sf"/>
</dbReference>
<comment type="caution">
    <text evidence="2">The sequence shown here is derived from an EMBL/GenBank/DDBJ whole genome shotgun (WGS) entry which is preliminary data.</text>
</comment>
<gene>
    <name evidence="2" type="ORF">BE04_10445</name>
</gene>
<evidence type="ECO:0000256" key="1">
    <source>
        <dbReference type="SAM" id="MobiDB-lite"/>
    </source>
</evidence>
<feature type="region of interest" description="Disordered" evidence="1">
    <location>
        <begin position="438"/>
        <end position="517"/>
    </location>
</feature>
<evidence type="ECO:0000313" key="3">
    <source>
        <dbReference type="Proteomes" id="UP000075604"/>
    </source>
</evidence>
<reference evidence="2 3" key="1">
    <citation type="submission" date="2014-02" db="EMBL/GenBank/DDBJ databases">
        <title>The small core and large imbalanced accessory genome model reveals a collaborative survival strategy of Sorangium cellulosum strains in nature.</title>
        <authorList>
            <person name="Han K."/>
            <person name="Peng R."/>
            <person name="Blom J."/>
            <person name="Li Y.-Z."/>
        </authorList>
    </citation>
    <scope>NUCLEOTIDE SEQUENCE [LARGE SCALE GENOMIC DNA]</scope>
    <source>
        <strain evidence="2 3">So0157-18</strain>
    </source>
</reference>
<protein>
    <recommendedName>
        <fullName evidence="4">MalT-like TPR region domain-containing protein</fullName>
    </recommendedName>
</protein>
<evidence type="ECO:0000313" key="2">
    <source>
        <dbReference type="EMBL" id="KYF48548.1"/>
    </source>
</evidence>
<dbReference type="Gene3D" id="1.25.40.10">
    <property type="entry name" value="Tetratricopeptide repeat domain"/>
    <property type="match status" value="1"/>
</dbReference>